<name>A0A9W8NR10_9AGAR</name>
<proteinExistence type="predicted"/>
<evidence type="ECO:0000313" key="3">
    <source>
        <dbReference type="Proteomes" id="UP001142393"/>
    </source>
</evidence>
<reference evidence="2 3" key="1">
    <citation type="journal article" date="2023" name="Proc. Natl. Acad. Sci. U.S.A.">
        <title>A global phylogenomic analysis of the shiitake genus Lentinula.</title>
        <authorList>
            <person name="Sierra-Patev S."/>
            <person name="Min B."/>
            <person name="Naranjo-Ortiz M."/>
            <person name="Looney B."/>
            <person name="Konkel Z."/>
            <person name="Slot J.C."/>
            <person name="Sakamoto Y."/>
            <person name="Steenwyk J.L."/>
            <person name="Rokas A."/>
            <person name="Carro J."/>
            <person name="Camarero S."/>
            <person name="Ferreira P."/>
            <person name="Molpeceres G."/>
            <person name="Ruiz-Duenas F.J."/>
            <person name="Serrano A."/>
            <person name="Henrissat B."/>
            <person name="Drula E."/>
            <person name="Hughes K.W."/>
            <person name="Mata J.L."/>
            <person name="Ishikawa N.K."/>
            <person name="Vargas-Isla R."/>
            <person name="Ushijima S."/>
            <person name="Smith C.A."/>
            <person name="Donoghue J."/>
            <person name="Ahrendt S."/>
            <person name="Andreopoulos W."/>
            <person name="He G."/>
            <person name="LaButti K."/>
            <person name="Lipzen A."/>
            <person name="Ng V."/>
            <person name="Riley R."/>
            <person name="Sandor L."/>
            <person name="Barry K."/>
            <person name="Martinez A.T."/>
            <person name="Xiao Y."/>
            <person name="Gibbons J.G."/>
            <person name="Terashima K."/>
            <person name="Grigoriev I.V."/>
            <person name="Hibbett D."/>
        </authorList>
    </citation>
    <scope>NUCLEOTIDE SEQUENCE [LARGE SCALE GENOMIC DNA]</scope>
    <source>
        <strain evidence="2 3">TFB7810</strain>
    </source>
</reference>
<dbReference type="EMBL" id="JANVFU010000019">
    <property type="protein sequence ID" value="KAJ3739201.1"/>
    <property type="molecule type" value="Genomic_DNA"/>
</dbReference>
<sequence>MSSSLDTPGRKLQDEQIRLAMHDNPGQAKRRAIISQVLMESEALVQTQRNLLQHEVQRRMAEELFHDLDLQVQDNVDELTQQVNEVNIHAGKFRSSFTVHGAQVVIAELKRVVATFLSPTRPVSPLSMPIHTQAGTAVTPSRPPPGTTLREEDEDKAFKGDPICPGSRSPAYVVYIGNEGKHGVFYAWSTHKDIIGAFTIYKPTCHTHVICSFSTRQLAHQFYDEFLDSGVAELLAENKPTQDERFIVVEGVAPAAYKNRKSLIMDGLQFCGGVVYRYIGSIEAAHSQFNKYKAQGLTQCTHARRTTF</sequence>
<organism evidence="2 3">
    <name type="scientific">Lentinula detonsa</name>
    <dbReference type="NCBI Taxonomy" id="2804962"/>
    <lineage>
        <taxon>Eukaryota</taxon>
        <taxon>Fungi</taxon>
        <taxon>Dikarya</taxon>
        <taxon>Basidiomycota</taxon>
        <taxon>Agaricomycotina</taxon>
        <taxon>Agaricomycetes</taxon>
        <taxon>Agaricomycetidae</taxon>
        <taxon>Agaricales</taxon>
        <taxon>Marasmiineae</taxon>
        <taxon>Omphalotaceae</taxon>
        <taxon>Lentinula</taxon>
    </lineage>
</organism>
<dbReference type="Proteomes" id="UP001142393">
    <property type="component" value="Unassembled WGS sequence"/>
</dbReference>
<gene>
    <name evidence="2" type="ORF">DFH05DRAFT_1587318</name>
</gene>
<feature type="region of interest" description="Disordered" evidence="1">
    <location>
        <begin position="134"/>
        <end position="161"/>
    </location>
</feature>
<protein>
    <submittedName>
        <fullName evidence="2">Uncharacterized protein</fullName>
    </submittedName>
</protein>
<accession>A0A9W8NR10</accession>
<keyword evidence="3" id="KW-1185">Reference proteome</keyword>
<evidence type="ECO:0000256" key="1">
    <source>
        <dbReference type="SAM" id="MobiDB-lite"/>
    </source>
</evidence>
<evidence type="ECO:0000313" key="2">
    <source>
        <dbReference type="EMBL" id="KAJ3739201.1"/>
    </source>
</evidence>
<comment type="caution">
    <text evidence="2">The sequence shown here is derived from an EMBL/GenBank/DDBJ whole genome shotgun (WGS) entry which is preliminary data.</text>
</comment>
<dbReference type="AlphaFoldDB" id="A0A9W8NR10"/>